<reference evidence="1" key="1">
    <citation type="journal article" date="2015" name="Nature">
        <title>Complex archaea that bridge the gap between prokaryotes and eukaryotes.</title>
        <authorList>
            <person name="Spang A."/>
            <person name="Saw J.H."/>
            <person name="Jorgensen S.L."/>
            <person name="Zaremba-Niedzwiedzka K."/>
            <person name="Martijn J."/>
            <person name="Lind A.E."/>
            <person name="van Eijk R."/>
            <person name="Schleper C."/>
            <person name="Guy L."/>
            <person name="Ettema T.J."/>
        </authorList>
    </citation>
    <scope>NUCLEOTIDE SEQUENCE</scope>
</reference>
<evidence type="ECO:0000313" key="1">
    <source>
        <dbReference type="EMBL" id="KKL66167.1"/>
    </source>
</evidence>
<organism evidence="1">
    <name type="scientific">marine sediment metagenome</name>
    <dbReference type="NCBI Taxonomy" id="412755"/>
    <lineage>
        <taxon>unclassified sequences</taxon>
        <taxon>metagenomes</taxon>
        <taxon>ecological metagenomes</taxon>
    </lineage>
</organism>
<sequence length="97" mass="11011">GLRGFLLGIMNPPPGAHVWSAQFFDEPTISSPVLYLDEWWSHPGDPQGRTDLMVRIFDSSLQEIFVDSNLGPLEQGKTYIYDWSTRQLRGLTAQEES</sequence>
<name>A0A0F9GSQ7_9ZZZZ</name>
<protein>
    <submittedName>
        <fullName evidence="1">Uncharacterized protein</fullName>
    </submittedName>
</protein>
<comment type="caution">
    <text evidence="1">The sequence shown here is derived from an EMBL/GenBank/DDBJ whole genome shotgun (WGS) entry which is preliminary data.</text>
</comment>
<proteinExistence type="predicted"/>
<gene>
    <name evidence="1" type="ORF">LCGC14_2147750</name>
</gene>
<dbReference type="EMBL" id="LAZR01027293">
    <property type="protein sequence ID" value="KKL66167.1"/>
    <property type="molecule type" value="Genomic_DNA"/>
</dbReference>
<dbReference type="AlphaFoldDB" id="A0A0F9GSQ7"/>
<feature type="non-terminal residue" evidence="1">
    <location>
        <position position="1"/>
    </location>
</feature>
<accession>A0A0F9GSQ7</accession>